<evidence type="ECO:0000313" key="5">
    <source>
        <dbReference type="Proteomes" id="UP000204551"/>
    </source>
</evidence>
<evidence type="ECO:0000256" key="1">
    <source>
        <dbReference type="PIRSR" id="PIRSR640198-1"/>
    </source>
</evidence>
<organism evidence="4 5">
    <name type="scientific">Arenibacter algicola</name>
    <dbReference type="NCBI Taxonomy" id="616991"/>
    <lineage>
        <taxon>Bacteria</taxon>
        <taxon>Pseudomonadati</taxon>
        <taxon>Bacteroidota</taxon>
        <taxon>Flavobacteriia</taxon>
        <taxon>Flavobacteriales</taxon>
        <taxon>Flavobacteriaceae</taxon>
        <taxon>Arenibacter</taxon>
    </lineage>
</organism>
<dbReference type="GO" id="GO:0005524">
    <property type="term" value="F:ATP binding"/>
    <property type="evidence" value="ECO:0007669"/>
    <property type="project" value="UniProtKB-KW"/>
</dbReference>
<accession>A0A221UUT6</accession>
<dbReference type="InterPro" id="IPR003812">
    <property type="entry name" value="Fido"/>
</dbReference>
<evidence type="ECO:0000259" key="3">
    <source>
        <dbReference type="PROSITE" id="PS51459"/>
    </source>
</evidence>
<dbReference type="InterPro" id="IPR036597">
    <property type="entry name" value="Fido-like_dom_sf"/>
</dbReference>
<keyword evidence="2" id="KW-0067">ATP-binding</keyword>
<protein>
    <submittedName>
        <fullName evidence="4">Fic/DOC family protein</fullName>
    </submittedName>
</protein>
<evidence type="ECO:0000313" key="4">
    <source>
        <dbReference type="EMBL" id="ASO05097.1"/>
    </source>
</evidence>
<dbReference type="AlphaFoldDB" id="A0A221UUT6"/>
<feature type="active site" evidence="1">
    <location>
        <position position="444"/>
    </location>
</feature>
<dbReference type="Proteomes" id="UP000204551">
    <property type="component" value="Chromosome"/>
</dbReference>
<dbReference type="KEGG" id="aalg:AREALGSMS7_01629"/>
<dbReference type="PANTHER" id="PTHR13504">
    <property type="entry name" value="FIDO DOMAIN-CONTAINING PROTEIN DDB_G0283145"/>
    <property type="match status" value="1"/>
</dbReference>
<proteinExistence type="predicted"/>
<name>A0A221UUT6_9FLAO</name>
<gene>
    <name evidence="4" type="ORF">AREALGSMS7_01629</name>
</gene>
<feature type="binding site" evidence="2">
    <location>
        <begin position="448"/>
        <end position="455"/>
    </location>
    <ligand>
        <name>ATP</name>
        <dbReference type="ChEBI" id="CHEBI:30616"/>
    </ligand>
</feature>
<reference evidence="4 5" key="1">
    <citation type="submission" date="2017-07" db="EMBL/GenBank/DDBJ databases">
        <title>Genome Sequence of Arenibacter algicola Strain SMS7 Isolated from a culture of the Diatom Skeletonema marinoi.</title>
        <authorList>
            <person name="Topel M."/>
            <person name="Pinder M.I.M."/>
            <person name="Johansson O.N."/>
            <person name="Kourtchenko O."/>
            <person name="Godhe A."/>
            <person name="Clarke A.K."/>
        </authorList>
    </citation>
    <scope>NUCLEOTIDE SEQUENCE [LARGE SCALE GENOMIC DNA]</scope>
    <source>
        <strain evidence="4 5">SMS7</strain>
    </source>
</reference>
<dbReference type="PANTHER" id="PTHR13504:SF38">
    <property type="entry name" value="FIDO DOMAIN-CONTAINING PROTEIN"/>
    <property type="match status" value="1"/>
</dbReference>
<evidence type="ECO:0000256" key="2">
    <source>
        <dbReference type="PIRSR" id="PIRSR640198-2"/>
    </source>
</evidence>
<dbReference type="SUPFAM" id="SSF140931">
    <property type="entry name" value="Fic-like"/>
    <property type="match status" value="1"/>
</dbReference>
<dbReference type="PROSITE" id="PS51459">
    <property type="entry name" value="FIDO"/>
    <property type="match status" value="1"/>
</dbReference>
<dbReference type="RefSeq" id="WP_093977926.1">
    <property type="nucleotide sequence ID" value="NZ_CP022515.1"/>
</dbReference>
<dbReference type="Gene3D" id="1.10.3290.10">
    <property type="entry name" value="Fido-like domain"/>
    <property type="match status" value="1"/>
</dbReference>
<dbReference type="InterPro" id="IPR040198">
    <property type="entry name" value="Fido_containing"/>
</dbReference>
<dbReference type="EMBL" id="CP022515">
    <property type="protein sequence ID" value="ASO05097.1"/>
    <property type="molecule type" value="Genomic_DNA"/>
</dbReference>
<dbReference type="Pfam" id="PF02661">
    <property type="entry name" value="Fic"/>
    <property type="match status" value="1"/>
</dbReference>
<keyword evidence="2" id="KW-0547">Nucleotide-binding</keyword>
<feature type="domain" description="Fido" evidence="3">
    <location>
        <begin position="358"/>
        <end position="502"/>
    </location>
</feature>
<sequence>MATPRQRFAEALTFLKGLQDQGIVGIHTDDIPNVKHRQLLVKNGFLQEVTKGWYIATDPNEKDGETTAWYSSYWEFIARFLNRKYGDDWSLSADQSLLLHAGNRSVPQQLLIRSPKGNNKPTPLPHNTSLFNLKTDIPTSEQTLIEEGIRMYSLQASLIYAGVSVYKSNAIDARTTLSLIRDASELLPILLENGHTTLAGRLAGAFRNIQRDRIADQIMETFKQADYDIREEDPFDAKLELKLSARERSPYANRIRLIWLQMRGAVMANFPQAPGIRTDHGSYMKDVDDIYITDAYHSLSIERYRVTPELIQKVSSGEWDTEENEGDRKQWDAMAARGYYQAFQSVKRSIKAILEGANAGTQVDKDHATWYRQMFDPSVTAGLLKASDLSGYRNNQVYIGNSKHVPLNVEAMRDAMPILFELLEEEPEASVRAVLGHFVFVFIHAYMDGNGRMGRFLMNTMLASGGYPWTVIPVEKRDEYMQALEEASVRQNIEPFAKFLGDLVNKRMKGKNAAELPNKK</sequence>